<dbReference type="Proteomes" id="UP000051529">
    <property type="component" value="Unassembled WGS sequence"/>
</dbReference>
<dbReference type="InterPro" id="IPR003439">
    <property type="entry name" value="ABC_transporter-like_ATP-bd"/>
</dbReference>
<name>A0A0R2KZX9_LACAM</name>
<dbReference type="RefSeq" id="WP_056985329.1">
    <property type="nucleotide sequence ID" value="NZ_JQBQ01000011.1"/>
</dbReference>
<dbReference type="InterPro" id="IPR015854">
    <property type="entry name" value="ABC_transpr_LolD-like"/>
</dbReference>
<dbReference type="GO" id="GO:0005524">
    <property type="term" value="F:ATP binding"/>
    <property type="evidence" value="ECO:0007669"/>
    <property type="project" value="UniProtKB-KW"/>
</dbReference>
<gene>
    <name evidence="4" type="ORF">IV44_GL000182</name>
</gene>
<evidence type="ECO:0000259" key="3">
    <source>
        <dbReference type="PROSITE" id="PS50893"/>
    </source>
</evidence>
<dbReference type="SUPFAM" id="SSF52540">
    <property type="entry name" value="P-loop containing nucleoside triphosphate hydrolases"/>
    <property type="match status" value="1"/>
</dbReference>
<comment type="caution">
    <text evidence="4">The sequence shown here is derived from an EMBL/GenBank/DDBJ whole genome shotgun (WGS) entry which is preliminary data.</text>
</comment>
<evidence type="ECO:0000256" key="1">
    <source>
        <dbReference type="ARBA" id="ARBA00022741"/>
    </source>
</evidence>
<keyword evidence="1" id="KW-0547">Nucleotide-binding</keyword>
<dbReference type="InterPro" id="IPR003593">
    <property type="entry name" value="AAA+_ATPase"/>
</dbReference>
<dbReference type="Gene3D" id="3.40.50.300">
    <property type="entry name" value="P-loop containing nucleotide triphosphate hydrolases"/>
    <property type="match status" value="1"/>
</dbReference>
<dbReference type="PATRIC" id="fig|695563.3.peg.190"/>
<dbReference type="PANTHER" id="PTHR24220:SF692">
    <property type="entry name" value="ABC TRANSPORTER DOMAIN-CONTAINING PROTEIN"/>
    <property type="match status" value="1"/>
</dbReference>
<accession>A0A0R2KZX9</accession>
<reference evidence="4 5" key="1">
    <citation type="journal article" date="2015" name="Genome Announc.">
        <title>Expanding the biotechnology potential of lactobacilli through comparative genomics of 213 strains and associated genera.</title>
        <authorList>
            <person name="Sun Z."/>
            <person name="Harris H.M."/>
            <person name="McCann A."/>
            <person name="Guo C."/>
            <person name="Argimon S."/>
            <person name="Zhang W."/>
            <person name="Yang X."/>
            <person name="Jeffery I.B."/>
            <person name="Cooney J.C."/>
            <person name="Kagawa T.F."/>
            <person name="Liu W."/>
            <person name="Song Y."/>
            <person name="Salvetti E."/>
            <person name="Wrobel A."/>
            <person name="Rasinkangas P."/>
            <person name="Parkhill J."/>
            <person name="Rea M.C."/>
            <person name="O'Sullivan O."/>
            <person name="Ritari J."/>
            <person name="Douillard F.P."/>
            <person name="Paul Ross R."/>
            <person name="Yang R."/>
            <person name="Briner A.E."/>
            <person name="Felis G.E."/>
            <person name="de Vos W.M."/>
            <person name="Barrangou R."/>
            <person name="Klaenhammer T.R."/>
            <person name="Caufield P.W."/>
            <person name="Cui Y."/>
            <person name="Zhang H."/>
            <person name="O'Toole P.W."/>
        </authorList>
    </citation>
    <scope>NUCLEOTIDE SEQUENCE [LARGE SCALE GENOMIC DNA]</scope>
    <source>
        <strain evidence="4 5">DSM 16698</strain>
    </source>
</reference>
<evidence type="ECO:0000313" key="4">
    <source>
        <dbReference type="EMBL" id="KRN92314.1"/>
    </source>
</evidence>
<protein>
    <submittedName>
        <fullName evidence="4">ABC transporter ATP binding protein</fullName>
    </submittedName>
</protein>
<proteinExistence type="predicted"/>
<dbReference type="AlphaFoldDB" id="A0A0R2KZX9"/>
<keyword evidence="2" id="KW-0067">ATP-binding</keyword>
<feature type="domain" description="ABC transporter" evidence="3">
    <location>
        <begin position="5"/>
        <end position="252"/>
    </location>
</feature>
<organism evidence="4 5">
    <name type="scientific">Lactobacillus amylovorus subsp. animalium DSM 16698</name>
    <dbReference type="NCBI Taxonomy" id="695563"/>
    <lineage>
        <taxon>Bacteria</taxon>
        <taxon>Bacillati</taxon>
        <taxon>Bacillota</taxon>
        <taxon>Bacilli</taxon>
        <taxon>Lactobacillales</taxon>
        <taxon>Lactobacillaceae</taxon>
        <taxon>Lactobacillus</taxon>
        <taxon>Lactobacillus amylovorus subsp. animalium</taxon>
    </lineage>
</organism>
<dbReference type="Pfam" id="PF00005">
    <property type="entry name" value="ABC_tran"/>
    <property type="match status" value="1"/>
</dbReference>
<evidence type="ECO:0000256" key="2">
    <source>
        <dbReference type="ARBA" id="ARBA00022840"/>
    </source>
</evidence>
<dbReference type="EMBL" id="JQBQ01000011">
    <property type="protein sequence ID" value="KRN92314.1"/>
    <property type="molecule type" value="Genomic_DNA"/>
</dbReference>
<dbReference type="SMART" id="SM00382">
    <property type="entry name" value="AAA"/>
    <property type="match status" value="1"/>
</dbReference>
<evidence type="ECO:0000313" key="5">
    <source>
        <dbReference type="Proteomes" id="UP000051529"/>
    </source>
</evidence>
<dbReference type="PROSITE" id="PS50893">
    <property type="entry name" value="ABC_TRANSPORTER_2"/>
    <property type="match status" value="1"/>
</dbReference>
<sequence length="253" mass="28324">MSTILDLQNITTTVNEGTNEEKQILKNINLKLEDGDFVTLLGTNGAGKSTLLNIINGSIFPTTGKVLLKDRDLTPLSEVKRAKYIAQVFQDPKMGTAPRMTVAENLLLATKRGQHRGLHPRGLDKHMKEFEKETAQLPNGLNERLNTFVGNLSGGQRQTLSFLMATIKKPELLLLDEHTAALDPNTSRDLLELTDQVVREEKLTCIMITHQLKDAIKYGNRMVILNSGQIVLDVKGEEKKELTEEDILQYFTD</sequence>
<dbReference type="GO" id="GO:0005886">
    <property type="term" value="C:plasma membrane"/>
    <property type="evidence" value="ECO:0007669"/>
    <property type="project" value="TreeGrafter"/>
</dbReference>
<dbReference type="GO" id="GO:0022857">
    <property type="term" value="F:transmembrane transporter activity"/>
    <property type="evidence" value="ECO:0007669"/>
    <property type="project" value="TreeGrafter"/>
</dbReference>
<dbReference type="PANTHER" id="PTHR24220">
    <property type="entry name" value="IMPORT ATP-BINDING PROTEIN"/>
    <property type="match status" value="1"/>
</dbReference>
<dbReference type="GO" id="GO:0016887">
    <property type="term" value="F:ATP hydrolysis activity"/>
    <property type="evidence" value="ECO:0007669"/>
    <property type="project" value="InterPro"/>
</dbReference>
<dbReference type="InterPro" id="IPR027417">
    <property type="entry name" value="P-loop_NTPase"/>
</dbReference>